<dbReference type="InterPro" id="IPR005475">
    <property type="entry name" value="Transketolase-like_Pyr-bd"/>
</dbReference>
<dbReference type="PANTHER" id="PTHR43257:SF2">
    <property type="entry name" value="PYRUVATE DEHYDROGENASE E1 COMPONENT SUBUNIT BETA"/>
    <property type="match status" value="1"/>
</dbReference>
<dbReference type="InterPro" id="IPR033248">
    <property type="entry name" value="Transketolase_C"/>
</dbReference>
<dbReference type="CDD" id="cd07036">
    <property type="entry name" value="TPP_PYR_E1-PDHc-beta_like"/>
    <property type="match status" value="1"/>
</dbReference>
<dbReference type="EMBL" id="PDEP01000003">
    <property type="protein sequence ID" value="PEN08287.1"/>
    <property type="molecule type" value="Genomic_DNA"/>
</dbReference>
<feature type="region of interest" description="Disordered" evidence="5">
    <location>
        <begin position="1"/>
        <end position="25"/>
    </location>
</feature>
<evidence type="ECO:0000259" key="6">
    <source>
        <dbReference type="SMART" id="SM00861"/>
    </source>
</evidence>
<dbReference type="AlphaFoldDB" id="A0A2H3NUN8"/>
<name>A0A2H3NUN8_9BACT</name>
<dbReference type="Pfam" id="PF00676">
    <property type="entry name" value="E1_dh"/>
    <property type="match status" value="1"/>
</dbReference>
<dbReference type="SMART" id="SM00861">
    <property type="entry name" value="Transket_pyr"/>
    <property type="match status" value="1"/>
</dbReference>
<feature type="compositionally biased region" description="Low complexity" evidence="5">
    <location>
        <begin position="15"/>
        <end position="25"/>
    </location>
</feature>
<keyword evidence="4" id="KW-0786">Thiamine pyrophosphate</keyword>
<feature type="compositionally biased region" description="Polar residues" evidence="5">
    <location>
        <begin position="1"/>
        <end position="12"/>
    </location>
</feature>
<dbReference type="Gene3D" id="3.40.50.970">
    <property type="match status" value="2"/>
</dbReference>
<dbReference type="CDD" id="cd02000">
    <property type="entry name" value="TPP_E1_PDC_ADC_BCADC"/>
    <property type="match status" value="1"/>
</dbReference>
<protein>
    <submittedName>
        <fullName evidence="7">Tungsten formylmethanofuran dehydrogenase</fullName>
    </submittedName>
</protein>
<evidence type="ECO:0000313" key="7">
    <source>
        <dbReference type="EMBL" id="PEN08287.1"/>
    </source>
</evidence>
<dbReference type="FunFam" id="3.40.50.920:FF:000001">
    <property type="entry name" value="Pyruvate dehydrogenase E1 beta subunit"/>
    <property type="match status" value="1"/>
</dbReference>
<organism evidence="7 8">
    <name type="scientific">Longimonas halophila</name>
    <dbReference type="NCBI Taxonomy" id="1469170"/>
    <lineage>
        <taxon>Bacteria</taxon>
        <taxon>Pseudomonadati</taxon>
        <taxon>Rhodothermota</taxon>
        <taxon>Rhodothermia</taxon>
        <taxon>Rhodothermales</taxon>
        <taxon>Salisaetaceae</taxon>
        <taxon>Longimonas</taxon>
    </lineage>
</organism>
<comment type="caution">
    <text evidence="7">The sequence shown here is derived from an EMBL/GenBank/DDBJ whole genome shotgun (WGS) entry which is preliminary data.</text>
</comment>
<dbReference type="PANTHER" id="PTHR43257">
    <property type="entry name" value="PYRUVATE DEHYDROGENASE E1 COMPONENT BETA SUBUNIT"/>
    <property type="match status" value="1"/>
</dbReference>
<evidence type="ECO:0000256" key="1">
    <source>
        <dbReference type="ARBA" id="ARBA00001964"/>
    </source>
</evidence>
<comment type="cofactor">
    <cofactor evidence="1">
        <name>thiamine diphosphate</name>
        <dbReference type="ChEBI" id="CHEBI:58937"/>
    </cofactor>
</comment>
<evidence type="ECO:0000256" key="2">
    <source>
        <dbReference type="ARBA" id="ARBA00003906"/>
    </source>
</evidence>
<dbReference type="SUPFAM" id="SSF52518">
    <property type="entry name" value="Thiamin diphosphate-binding fold (THDP-binding)"/>
    <property type="match status" value="2"/>
</dbReference>
<dbReference type="Gene3D" id="3.40.50.920">
    <property type="match status" value="1"/>
</dbReference>
<keyword evidence="8" id="KW-1185">Reference proteome</keyword>
<dbReference type="SUPFAM" id="SSF52922">
    <property type="entry name" value="TK C-terminal domain-like"/>
    <property type="match status" value="1"/>
</dbReference>
<dbReference type="InterPro" id="IPR009014">
    <property type="entry name" value="Transketo_C/PFOR_II"/>
</dbReference>
<dbReference type="InterPro" id="IPR029061">
    <property type="entry name" value="THDP-binding"/>
</dbReference>
<evidence type="ECO:0000313" key="8">
    <source>
        <dbReference type="Proteomes" id="UP000221024"/>
    </source>
</evidence>
<dbReference type="GO" id="GO:0016624">
    <property type="term" value="F:oxidoreductase activity, acting on the aldehyde or oxo group of donors, disulfide as acceptor"/>
    <property type="evidence" value="ECO:0007669"/>
    <property type="project" value="InterPro"/>
</dbReference>
<dbReference type="OrthoDB" id="9771835at2"/>
<dbReference type="FunFam" id="3.40.50.970:FF:000001">
    <property type="entry name" value="Pyruvate dehydrogenase E1 beta subunit"/>
    <property type="match status" value="1"/>
</dbReference>
<keyword evidence="3" id="KW-0560">Oxidoreductase</keyword>
<accession>A0A2H3NUN8</accession>
<reference evidence="7 8" key="1">
    <citation type="submission" date="2017-10" db="EMBL/GenBank/DDBJ databases">
        <title>Draft genome of Longimonas halophila.</title>
        <authorList>
            <person name="Goh K.M."/>
            <person name="Shamsir M.S."/>
            <person name="Lim S.W."/>
        </authorList>
    </citation>
    <scope>NUCLEOTIDE SEQUENCE [LARGE SCALE GENOMIC DNA]</scope>
    <source>
        <strain evidence="7 8">KCTC 42399</strain>
    </source>
</reference>
<dbReference type="Proteomes" id="UP000221024">
    <property type="component" value="Unassembled WGS sequence"/>
</dbReference>
<evidence type="ECO:0000256" key="4">
    <source>
        <dbReference type="ARBA" id="ARBA00023052"/>
    </source>
</evidence>
<comment type="function">
    <text evidence="2">E1 component of the 2-oxoglutarate dehydrogenase (OGDH) complex which catalyzes the decarboxylation of 2-oxoglutarate, the first step in the conversion of 2-oxoglutarate to succinyl-CoA and CO(2).</text>
</comment>
<sequence>MNQRSPMPNPNSHLADAAAHAATDAVSTPQYEAPFDLEPRTPHDFSPDTLRQVLRTMMLSRRLDEKMMTLLKQGKGHFHIGASGHEAAQAAVGLHAQPGHDWFAMYYRDLCITLSLGMRPEDAFLAHLAKANDPHSGGRQMPEHFGLRDLNVMTTSSSVGAQFMPAVGFGLAIQQRGDDAFVYASCGDGATSQGDFHEALNWATRAQAPVLFMVQDNKYAISVPVEEQTAGGTAYKLAAGYDGLSRIRVDGTDFFEMASAAEAAITHMRNGGGPVCLVADVVRLLPHSSSDDHTKYRPDDELEADRAIDPIERMRNTLIEANLFASEELDALHDDVHQQVEDAAKWAQEQPDPDPATATEHVFFEGDLGLSYNDESDLDSDADPIVMVDAINRALKEEMARNEKIVVYGEDVAGNKGGVFTATKDLTRLYGEDRCFNAPLAEASIIGSAVGWAASGYRPVIEIQFADYIWPGMQHLRNQVAPFRYRSNNTWSCPMVIRVPCGGYIHGGLCHSQNIESIFGHTPGLKIAMPSTAADAKGLLTTAMRMEDPVMFLEHKALYRAAAARTPTPPEEYLLPFGQARVAHEGTDLSIITYGMMVHKANNAARELAKEGISVEVIDLRTMVPLDTDTILESVSKTNRALVLYEDHEFIGYGAEVSAQIADLAFKQLDAPVRRVAGAFSPIPFAHSLEREVLPSDDDVIEAARELAAF</sequence>
<proteinExistence type="predicted"/>
<dbReference type="Pfam" id="PF02780">
    <property type="entry name" value="Transketolase_C"/>
    <property type="match status" value="1"/>
</dbReference>
<evidence type="ECO:0000256" key="5">
    <source>
        <dbReference type="SAM" id="MobiDB-lite"/>
    </source>
</evidence>
<evidence type="ECO:0000256" key="3">
    <source>
        <dbReference type="ARBA" id="ARBA00023002"/>
    </source>
</evidence>
<gene>
    <name evidence="7" type="ORF">CRI93_03975</name>
</gene>
<dbReference type="Pfam" id="PF02779">
    <property type="entry name" value="Transket_pyr"/>
    <property type="match status" value="1"/>
</dbReference>
<feature type="domain" description="Transketolase-like pyrimidine-binding" evidence="6">
    <location>
        <begin position="385"/>
        <end position="561"/>
    </location>
</feature>
<dbReference type="InterPro" id="IPR001017">
    <property type="entry name" value="DH_E1"/>
</dbReference>